<evidence type="ECO:0000313" key="10">
    <source>
        <dbReference type="EMBL" id="PUU79013.1"/>
    </source>
</evidence>
<dbReference type="SUPFAM" id="SSF56112">
    <property type="entry name" value="Protein kinase-like (PK-like)"/>
    <property type="match status" value="1"/>
</dbReference>
<evidence type="ECO:0000256" key="7">
    <source>
        <dbReference type="ARBA" id="ARBA00047899"/>
    </source>
</evidence>
<evidence type="ECO:0000256" key="5">
    <source>
        <dbReference type="ARBA" id="ARBA00022777"/>
    </source>
</evidence>
<keyword evidence="5 10" id="KW-0418">Kinase</keyword>
<dbReference type="OrthoDB" id="10252171at2759"/>
<feature type="domain" description="Protein kinase" evidence="9">
    <location>
        <begin position="1"/>
        <end position="130"/>
    </location>
</feature>
<accession>A0A2T6ZU53</accession>
<keyword evidence="3" id="KW-0808">Transferase</keyword>
<dbReference type="Proteomes" id="UP000244722">
    <property type="component" value="Unassembled WGS sequence"/>
</dbReference>
<proteinExistence type="predicted"/>
<comment type="caution">
    <text evidence="10">The sequence shown here is derived from an EMBL/GenBank/DDBJ whole genome shotgun (WGS) entry which is preliminary data.</text>
</comment>
<dbReference type="GO" id="GO:0005524">
    <property type="term" value="F:ATP binding"/>
    <property type="evidence" value="ECO:0007669"/>
    <property type="project" value="UniProtKB-KW"/>
</dbReference>
<dbReference type="STRING" id="42251.A0A2T6ZU53"/>
<comment type="catalytic activity">
    <reaction evidence="8">
        <text>L-seryl-[protein] + ATP = O-phospho-L-seryl-[protein] + ADP + H(+)</text>
        <dbReference type="Rhea" id="RHEA:17989"/>
        <dbReference type="Rhea" id="RHEA-COMP:9863"/>
        <dbReference type="Rhea" id="RHEA-COMP:11604"/>
        <dbReference type="ChEBI" id="CHEBI:15378"/>
        <dbReference type="ChEBI" id="CHEBI:29999"/>
        <dbReference type="ChEBI" id="CHEBI:30616"/>
        <dbReference type="ChEBI" id="CHEBI:83421"/>
        <dbReference type="ChEBI" id="CHEBI:456216"/>
        <dbReference type="EC" id="2.7.11.1"/>
    </reaction>
</comment>
<evidence type="ECO:0000256" key="4">
    <source>
        <dbReference type="ARBA" id="ARBA00022741"/>
    </source>
</evidence>
<evidence type="ECO:0000256" key="1">
    <source>
        <dbReference type="ARBA" id="ARBA00012513"/>
    </source>
</evidence>
<evidence type="ECO:0000256" key="6">
    <source>
        <dbReference type="ARBA" id="ARBA00022840"/>
    </source>
</evidence>
<dbReference type="PANTHER" id="PTHR24361">
    <property type="entry name" value="MITOGEN-ACTIVATED KINASE KINASE KINASE"/>
    <property type="match status" value="1"/>
</dbReference>
<reference evidence="10 11" key="1">
    <citation type="submission" date="2017-04" db="EMBL/GenBank/DDBJ databases">
        <title>Draft genome sequence of Tuber borchii Vittad., a whitish edible truffle.</title>
        <authorList>
            <consortium name="DOE Joint Genome Institute"/>
            <person name="Murat C."/>
            <person name="Kuo A."/>
            <person name="Barry K.W."/>
            <person name="Clum A."/>
            <person name="Dockter R.B."/>
            <person name="Fauchery L."/>
            <person name="Iotti M."/>
            <person name="Kohler A."/>
            <person name="Labutti K."/>
            <person name="Lindquist E.A."/>
            <person name="Lipzen A."/>
            <person name="Ohm R.A."/>
            <person name="Wang M."/>
            <person name="Grigoriev I.V."/>
            <person name="Zambonelli A."/>
            <person name="Martin F.M."/>
        </authorList>
    </citation>
    <scope>NUCLEOTIDE SEQUENCE [LARGE SCALE GENOMIC DNA]</scope>
    <source>
        <strain evidence="10 11">Tbo3840</strain>
    </source>
</reference>
<dbReference type="PROSITE" id="PS50011">
    <property type="entry name" value="PROTEIN_KINASE_DOM"/>
    <property type="match status" value="1"/>
</dbReference>
<dbReference type="Gene3D" id="1.10.510.10">
    <property type="entry name" value="Transferase(Phosphotransferase) domain 1"/>
    <property type="match status" value="2"/>
</dbReference>
<keyword evidence="2" id="KW-0723">Serine/threonine-protein kinase</keyword>
<dbReference type="InterPro" id="IPR000719">
    <property type="entry name" value="Prot_kinase_dom"/>
</dbReference>
<dbReference type="EC" id="2.7.11.1" evidence="1"/>
<evidence type="ECO:0000313" key="11">
    <source>
        <dbReference type="Proteomes" id="UP000244722"/>
    </source>
</evidence>
<dbReference type="PANTHER" id="PTHR24361:SF433">
    <property type="entry name" value="PROTEIN KINASE DOMAIN-CONTAINING PROTEIN"/>
    <property type="match status" value="1"/>
</dbReference>
<sequence length="130" mass="14764">VKFLGWFEEGETRYIAMEYLEKGDRTKHIGTPLTQELVRNISKQILEGLNVMHQQKVFMSVKLADFGVSKRILAQATTTFQTQVATPVYSAPEVLGLDSNRENSEYTNLVDVWSLGCVIYLLFVGTKLFI</sequence>
<name>A0A2T6ZU53_TUBBO</name>
<organism evidence="10 11">
    <name type="scientific">Tuber borchii</name>
    <name type="common">White truffle</name>
    <dbReference type="NCBI Taxonomy" id="42251"/>
    <lineage>
        <taxon>Eukaryota</taxon>
        <taxon>Fungi</taxon>
        <taxon>Dikarya</taxon>
        <taxon>Ascomycota</taxon>
        <taxon>Pezizomycotina</taxon>
        <taxon>Pezizomycetes</taxon>
        <taxon>Pezizales</taxon>
        <taxon>Tuberaceae</taxon>
        <taxon>Tuber</taxon>
    </lineage>
</organism>
<keyword evidence="11" id="KW-1185">Reference proteome</keyword>
<dbReference type="AlphaFoldDB" id="A0A2T6ZU53"/>
<protein>
    <recommendedName>
        <fullName evidence="1">non-specific serine/threonine protein kinase</fullName>
        <ecNumber evidence="1">2.7.11.1</ecNumber>
    </recommendedName>
</protein>
<dbReference type="SMART" id="SM00220">
    <property type="entry name" value="S_TKc"/>
    <property type="match status" value="1"/>
</dbReference>
<dbReference type="InterPro" id="IPR011009">
    <property type="entry name" value="Kinase-like_dom_sf"/>
</dbReference>
<comment type="catalytic activity">
    <reaction evidence="7">
        <text>L-threonyl-[protein] + ATP = O-phospho-L-threonyl-[protein] + ADP + H(+)</text>
        <dbReference type="Rhea" id="RHEA:46608"/>
        <dbReference type="Rhea" id="RHEA-COMP:11060"/>
        <dbReference type="Rhea" id="RHEA-COMP:11605"/>
        <dbReference type="ChEBI" id="CHEBI:15378"/>
        <dbReference type="ChEBI" id="CHEBI:30013"/>
        <dbReference type="ChEBI" id="CHEBI:30616"/>
        <dbReference type="ChEBI" id="CHEBI:61977"/>
        <dbReference type="ChEBI" id="CHEBI:456216"/>
        <dbReference type="EC" id="2.7.11.1"/>
    </reaction>
</comment>
<evidence type="ECO:0000256" key="3">
    <source>
        <dbReference type="ARBA" id="ARBA00022679"/>
    </source>
</evidence>
<dbReference type="EMBL" id="NESQ01000101">
    <property type="protein sequence ID" value="PUU79013.1"/>
    <property type="molecule type" value="Genomic_DNA"/>
</dbReference>
<evidence type="ECO:0000256" key="2">
    <source>
        <dbReference type="ARBA" id="ARBA00022527"/>
    </source>
</evidence>
<feature type="non-terminal residue" evidence="10">
    <location>
        <position position="1"/>
    </location>
</feature>
<dbReference type="GO" id="GO:0004674">
    <property type="term" value="F:protein serine/threonine kinase activity"/>
    <property type="evidence" value="ECO:0007669"/>
    <property type="project" value="UniProtKB-KW"/>
</dbReference>
<dbReference type="GO" id="GO:0005737">
    <property type="term" value="C:cytoplasm"/>
    <property type="evidence" value="ECO:0007669"/>
    <property type="project" value="TreeGrafter"/>
</dbReference>
<gene>
    <name evidence="10" type="ORF">B9Z19DRAFT_980749</name>
</gene>
<evidence type="ECO:0000259" key="9">
    <source>
        <dbReference type="PROSITE" id="PS50011"/>
    </source>
</evidence>
<evidence type="ECO:0000256" key="8">
    <source>
        <dbReference type="ARBA" id="ARBA00048679"/>
    </source>
</evidence>
<dbReference type="InterPro" id="IPR053235">
    <property type="entry name" value="Ser_Thr_kinase"/>
</dbReference>
<keyword evidence="6" id="KW-0067">ATP-binding</keyword>
<dbReference type="Pfam" id="PF00069">
    <property type="entry name" value="Pkinase"/>
    <property type="match status" value="1"/>
</dbReference>
<keyword evidence="4" id="KW-0547">Nucleotide-binding</keyword>